<keyword evidence="2" id="KW-1185">Reference proteome</keyword>
<feature type="non-terminal residue" evidence="1">
    <location>
        <position position="1"/>
    </location>
</feature>
<evidence type="ECO:0000313" key="1">
    <source>
        <dbReference type="EMBL" id="NAW49898.1"/>
    </source>
</evidence>
<name>A0A845PUF9_9FLAO</name>
<protein>
    <submittedName>
        <fullName evidence="1">Uncharacterized protein</fullName>
    </submittedName>
</protein>
<gene>
    <name evidence="1" type="ORF">GNY06_00280</name>
</gene>
<organism evidence="1 2">
    <name type="scientific">Elizabethkingia argenteiflava</name>
    <dbReference type="NCBI Taxonomy" id="2681556"/>
    <lineage>
        <taxon>Bacteria</taxon>
        <taxon>Pseudomonadati</taxon>
        <taxon>Bacteroidota</taxon>
        <taxon>Flavobacteriia</taxon>
        <taxon>Flavobacteriales</taxon>
        <taxon>Weeksellaceae</taxon>
        <taxon>Elizabethkingia</taxon>
    </lineage>
</organism>
<dbReference type="Proteomes" id="UP000553459">
    <property type="component" value="Unassembled WGS sequence"/>
</dbReference>
<accession>A0A845PUF9</accession>
<dbReference type="RefSeq" id="WP_166518306.1">
    <property type="nucleotide sequence ID" value="NZ_JAAABJ010000058.1"/>
</dbReference>
<reference evidence="1 2" key="1">
    <citation type="submission" date="2019-11" db="EMBL/GenBank/DDBJ databases">
        <title>Characterization of Elizabethkingia argenteiflava sp. nov., isolated from inner surface of Soybean Pods.</title>
        <authorList>
            <person name="Mo S."/>
        </authorList>
    </citation>
    <scope>NUCLEOTIDE SEQUENCE [LARGE SCALE GENOMIC DNA]</scope>
    <source>
        <strain evidence="1 2">YB22</strain>
    </source>
</reference>
<dbReference type="AlphaFoldDB" id="A0A845PUF9"/>
<comment type="caution">
    <text evidence="1">The sequence shown here is derived from an EMBL/GenBank/DDBJ whole genome shotgun (WGS) entry which is preliminary data.</text>
</comment>
<evidence type="ECO:0000313" key="2">
    <source>
        <dbReference type="Proteomes" id="UP000553459"/>
    </source>
</evidence>
<dbReference type="EMBL" id="JAAABJ010000058">
    <property type="protein sequence ID" value="NAW49898.1"/>
    <property type="molecule type" value="Genomic_DNA"/>
</dbReference>
<proteinExistence type="predicted"/>
<sequence length="184" mass="20883">LFFVGILLASCKNDAKTSKVEDQKENTTQENKKILKVTDTFSLDGINFKLLQNGDQAELKIEAKDRVVKGNIKLSPPCYFLKRYGKVQSFAYPNVKVAHTLIFLGDTVSTDVKKYFGFNENDDFSRICGEALQGILIKKDSVIVTERVLDGGFTCADSGSDEKEFWEFAHIRETHKQSRNPKYR</sequence>